<evidence type="ECO:0000313" key="2">
    <source>
        <dbReference type="EMBL" id="EXB23132.1"/>
    </source>
</evidence>
<dbReference type="Pfam" id="PF00415">
    <property type="entry name" value="RCC1"/>
    <property type="match status" value="2"/>
</dbReference>
<dbReference type="SUPFAM" id="SSF50985">
    <property type="entry name" value="RCC1/BLIP-II"/>
    <property type="match status" value="2"/>
</dbReference>
<dbReference type="EMBL" id="KE343313">
    <property type="protein sequence ID" value="EXB23132.1"/>
    <property type="molecule type" value="Genomic_DNA"/>
</dbReference>
<dbReference type="Gene3D" id="2.130.10.30">
    <property type="entry name" value="Regulator of chromosome condensation 1/beta-lactamase-inhibitor protein II"/>
    <property type="match status" value="2"/>
</dbReference>
<keyword evidence="3" id="KW-1185">Reference proteome</keyword>
<name>W9QWI7_9ROSA</name>
<dbReference type="eggNOG" id="KOG1426">
    <property type="taxonomic scope" value="Eukaryota"/>
</dbReference>
<gene>
    <name evidence="2" type="ORF">L484_016146</name>
</gene>
<proteinExistence type="predicted"/>
<dbReference type="AlphaFoldDB" id="W9QWI7"/>
<protein>
    <submittedName>
        <fullName evidence="2">Uncharacterized protein</fullName>
    </submittedName>
</protein>
<accession>W9QWI7</accession>
<sequence>MMLCLRGSQQRQEIFLLTKKLGIKELSNRNQQLLPTAAKTFMLVFSEPVEVSGLPKEIVHISAGYYHSGAVTGAPKAVSVPTKVQSLIGMTIKMAAFGSEHSIAVTDGGESLSWGGGEYGRLGHGHDLSTFGFFKNTSEYTPRLIKELEGIKKMAQFSYLEKGQQIKCTTTVFHQPERVQGPFLESTVSQDFLEMRGYIRSLVVGSIQQQFLGHGSDVDYIKPRMINFGENVRAVQVSCGFNHTGAILEHV</sequence>
<dbReference type="InterPro" id="IPR000408">
    <property type="entry name" value="Reg_chr_condens"/>
</dbReference>
<evidence type="ECO:0000256" key="1">
    <source>
        <dbReference type="ARBA" id="ARBA00022737"/>
    </source>
</evidence>
<dbReference type="InterPro" id="IPR051210">
    <property type="entry name" value="Ub_ligase/GEF_domain"/>
</dbReference>
<dbReference type="Proteomes" id="UP000030645">
    <property type="component" value="Unassembled WGS sequence"/>
</dbReference>
<keyword evidence="1" id="KW-0677">Repeat</keyword>
<dbReference type="STRING" id="981085.W9QWI7"/>
<organism evidence="2 3">
    <name type="scientific">Morus notabilis</name>
    <dbReference type="NCBI Taxonomy" id="981085"/>
    <lineage>
        <taxon>Eukaryota</taxon>
        <taxon>Viridiplantae</taxon>
        <taxon>Streptophyta</taxon>
        <taxon>Embryophyta</taxon>
        <taxon>Tracheophyta</taxon>
        <taxon>Spermatophyta</taxon>
        <taxon>Magnoliopsida</taxon>
        <taxon>eudicotyledons</taxon>
        <taxon>Gunneridae</taxon>
        <taxon>Pentapetalae</taxon>
        <taxon>rosids</taxon>
        <taxon>fabids</taxon>
        <taxon>Rosales</taxon>
        <taxon>Moraceae</taxon>
        <taxon>Moreae</taxon>
        <taxon>Morus</taxon>
    </lineage>
</organism>
<reference evidence="3" key="1">
    <citation type="submission" date="2013-01" db="EMBL/GenBank/DDBJ databases">
        <title>Draft Genome Sequence of a Mulberry Tree, Morus notabilis C.K. Schneid.</title>
        <authorList>
            <person name="He N."/>
            <person name="Zhao S."/>
        </authorList>
    </citation>
    <scope>NUCLEOTIDE SEQUENCE</scope>
</reference>
<dbReference type="InterPro" id="IPR009091">
    <property type="entry name" value="RCC1/BLIP-II"/>
</dbReference>
<dbReference type="PANTHER" id="PTHR22870">
    <property type="entry name" value="REGULATOR OF CHROMOSOME CONDENSATION"/>
    <property type="match status" value="1"/>
</dbReference>
<evidence type="ECO:0000313" key="3">
    <source>
        <dbReference type="Proteomes" id="UP000030645"/>
    </source>
</evidence>
<dbReference type="PANTHER" id="PTHR22870:SF466">
    <property type="entry name" value="ANKYRIN REPEAT-CONTAINING PROTEIN"/>
    <property type="match status" value="1"/>
</dbReference>